<evidence type="ECO:0000313" key="2">
    <source>
        <dbReference type="EMBL" id="PNR39554.1"/>
    </source>
</evidence>
<keyword evidence="4" id="KW-1185">Reference proteome</keyword>
<protein>
    <submittedName>
        <fullName evidence="2 3">Uncharacterized protein</fullName>
    </submittedName>
</protein>
<reference evidence="2 4" key="2">
    <citation type="journal article" date="2018" name="Plant J.">
        <title>The Physcomitrella patens chromosome-scale assembly reveals moss genome structure and evolution.</title>
        <authorList>
            <person name="Lang D."/>
            <person name="Ullrich K.K."/>
            <person name="Murat F."/>
            <person name="Fuchs J."/>
            <person name="Jenkins J."/>
            <person name="Haas F.B."/>
            <person name="Piednoel M."/>
            <person name="Gundlach H."/>
            <person name="Van Bel M."/>
            <person name="Meyberg R."/>
            <person name="Vives C."/>
            <person name="Morata J."/>
            <person name="Symeonidi A."/>
            <person name="Hiss M."/>
            <person name="Muchero W."/>
            <person name="Kamisugi Y."/>
            <person name="Saleh O."/>
            <person name="Blanc G."/>
            <person name="Decker E.L."/>
            <person name="van Gessel N."/>
            <person name="Grimwood J."/>
            <person name="Hayes R.D."/>
            <person name="Graham S.W."/>
            <person name="Gunter L.E."/>
            <person name="McDaniel S.F."/>
            <person name="Hoernstein S.N.W."/>
            <person name="Larsson A."/>
            <person name="Li F.W."/>
            <person name="Perroud P.F."/>
            <person name="Phillips J."/>
            <person name="Ranjan P."/>
            <person name="Rokshar D.S."/>
            <person name="Rothfels C.J."/>
            <person name="Schneider L."/>
            <person name="Shu S."/>
            <person name="Stevenson D.W."/>
            <person name="Thummler F."/>
            <person name="Tillich M."/>
            <person name="Villarreal Aguilar J.C."/>
            <person name="Widiez T."/>
            <person name="Wong G.K."/>
            <person name="Wymore A."/>
            <person name="Zhang Y."/>
            <person name="Zimmer A.D."/>
            <person name="Quatrano R.S."/>
            <person name="Mayer K.F.X."/>
            <person name="Goodstein D."/>
            <person name="Casacuberta J.M."/>
            <person name="Vandepoele K."/>
            <person name="Reski R."/>
            <person name="Cuming A.C."/>
            <person name="Tuskan G.A."/>
            <person name="Maumus F."/>
            <person name="Salse J."/>
            <person name="Schmutz J."/>
            <person name="Rensing S.A."/>
        </authorList>
    </citation>
    <scope>NUCLEOTIDE SEQUENCE [LARGE SCALE GENOMIC DNA]</scope>
    <source>
        <strain evidence="3 4">cv. Gransden 2004</strain>
    </source>
</reference>
<keyword evidence="1" id="KW-0732">Signal</keyword>
<reference evidence="2 4" key="1">
    <citation type="journal article" date="2008" name="Science">
        <title>The Physcomitrella genome reveals evolutionary insights into the conquest of land by plants.</title>
        <authorList>
            <person name="Rensing S."/>
            <person name="Lang D."/>
            <person name="Zimmer A."/>
            <person name="Terry A."/>
            <person name="Salamov A."/>
            <person name="Shapiro H."/>
            <person name="Nishiyama T."/>
            <person name="Perroud P.-F."/>
            <person name="Lindquist E."/>
            <person name="Kamisugi Y."/>
            <person name="Tanahashi T."/>
            <person name="Sakakibara K."/>
            <person name="Fujita T."/>
            <person name="Oishi K."/>
            <person name="Shin-I T."/>
            <person name="Kuroki Y."/>
            <person name="Toyoda A."/>
            <person name="Suzuki Y."/>
            <person name="Hashimoto A."/>
            <person name="Yamaguchi K."/>
            <person name="Sugano A."/>
            <person name="Kohara Y."/>
            <person name="Fujiyama A."/>
            <person name="Anterola A."/>
            <person name="Aoki S."/>
            <person name="Ashton N."/>
            <person name="Barbazuk W.B."/>
            <person name="Barker E."/>
            <person name="Bennetzen J."/>
            <person name="Bezanilla M."/>
            <person name="Blankenship R."/>
            <person name="Cho S.H."/>
            <person name="Dutcher S."/>
            <person name="Estelle M."/>
            <person name="Fawcett J.A."/>
            <person name="Gundlach H."/>
            <person name="Hanada K."/>
            <person name="Heyl A."/>
            <person name="Hicks K.A."/>
            <person name="Hugh J."/>
            <person name="Lohr M."/>
            <person name="Mayer K."/>
            <person name="Melkozernov A."/>
            <person name="Murata T."/>
            <person name="Nelson D."/>
            <person name="Pils B."/>
            <person name="Prigge M."/>
            <person name="Reiss B."/>
            <person name="Renner T."/>
            <person name="Rombauts S."/>
            <person name="Rushton P."/>
            <person name="Sanderfoot A."/>
            <person name="Schween G."/>
            <person name="Shiu S.-H."/>
            <person name="Stueber K."/>
            <person name="Theodoulou F.L."/>
            <person name="Tu H."/>
            <person name="Van de Peer Y."/>
            <person name="Verrier P.J."/>
            <person name="Waters E."/>
            <person name="Wood A."/>
            <person name="Yang L."/>
            <person name="Cove D."/>
            <person name="Cuming A."/>
            <person name="Hasebe M."/>
            <person name="Lucas S."/>
            <person name="Mishler D.B."/>
            <person name="Reski R."/>
            <person name="Grigoriev I."/>
            <person name="Quatrano R.S."/>
            <person name="Boore J.L."/>
        </authorList>
    </citation>
    <scope>NUCLEOTIDE SEQUENCE [LARGE SCALE GENOMIC DNA]</scope>
    <source>
        <strain evidence="3 4">cv. Gransden 2004</strain>
    </source>
</reference>
<dbReference type="Proteomes" id="UP000006727">
    <property type="component" value="Chromosome 15"/>
</dbReference>
<dbReference type="Gramene" id="Pp3c15_16830V3.1">
    <property type="protein sequence ID" value="PAC:32929517.CDS.1"/>
    <property type="gene ID" value="Pp3c15_16830"/>
</dbReference>
<dbReference type="InParanoid" id="A0A2K1JDE0"/>
<feature type="chain" id="PRO_5036042853" evidence="1">
    <location>
        <begin position="30"/>
        <end position="147"/>
    </location>
</feature>
<reference evidence="3" key="3">
    <citation type="submission" date="2020-12" db="UniProtKB">
        <authorList>
            <consortium name="EnsemblPlants"/>
        </authorList>
    </citation>
    <scope>IDENTIFICATION</scope>
</reference>
<evidence type="ECO:0000256" key="1">
    <source>
        <dbReference type="SAM" id="SignalP"/>
    </source>
</evidence>
<organism evidence="2">
    <name type="scientific">Physcomitrium patens</name>
    <name type="common">Spreading-leaved earth moss</name>
    <name type="synonym">Physcomitrella patens</name>
    <dbReference type="NCBI Taxonomy" id="3218"/>
    <lineage>
        <taxon>Eukaryota</taxon>
        <taxon>Viridiplantae</taxon>
        <taxon>Streptophyta</taxon>
        <taxon>Embryophyta</taxon>
        <taxon>Bryophyta</taxon>
        <taxon>Bryophytina</taxon>
        <taxon>Bryopsida</taxon>
        <taxon>Funariidae</taxon>
        <taxon>Funariales</taxon>
        <taxon>Funariaceae</taxon>
        <taxon>Physcomitrium</taxon>
    </lineage>
</organism>
<dbReference type="EnsemblPlants" id="Pp3c15_16830V3.2">
    <property type="protein sequence ID" value="PAC:32929518.CDS.1"/>
    <property type="gene ID" value="Pp3c15_16830"/>
</dbReference>
<sequence>MASFERSSLAPLLLVVAVLAGTCAPIVSALWANGLMVGNGCHKPIKVVVAFKHHRPDETLHVDAGKKEELKSTVLIKHVDYIEFTIYKKEYYIKHDDYFHLSSHTAVFSKISVLCDAPKPCGHAFITVKITIWDLKKEITETICIKK</sequence>
<evidence type="ECO:0000313" key="4">
    <source>
        <dbReference type="Proteomes" id="UP000006727"/>
    </source>
</evidence>
<dbReference type="Gramene" id="Pp3c15_16830V3.2">
    <property type="protein sequence ID" value="PAC:32929518.CDS.1"/>
    <property type="gene ID" value="Pp3c15_16830"/>
</dbReference>
<feature type="signal peptide" evidence="1">
    <location>
        <begin position="1"/>
        <end position="29"/>
    </location>
</feature>
<dbReference type="EnsemblPlants" id="Pp3c15_16830V3.1">
    <property type="protein sequence ID" value="PAC:32929517.CDS.1"/>
    <property type="gene ID" value="Pp3c15_16830"/>
</dbReference>
<evidence type="ECO:0000313" key="3">
    <source>
        <dbReference type="EnsemblPlants" id="PAC:32929517.CDS.1"/>
    </source>
</evidence>
<dbReference type="EMBL" id="ABEU02000015">
    <property type="protein sequence ID" value="PNR39554.1"/>
    <property type="molecule type" value="Genomic_DNA"/>
</dbReference>
<name>A0A2K1JDE0_PHYPA</name>
<accession>A0A2K1JDE0</accession>
<dbReference type="PaxDb" id="3218-PP1S248_72V6.1"/>
<proteinExistence type="predicted"/>
<dbReference type="AlphaFoldDB" id="A0A2K1JDE0"/>
<gene>
    <name evidence="2" type="ORF">PHYPA_019833</name>
</gene>